<proteinExistence type="predicted"/>
<protein>
    <submittedName>
        <fullName evidence="1">Uncharacterized protein</fullName>
    </submittedName>
</protein>
<comment type="caution">
    <text evidence="1">The sequence shown here is derived from an EMBL/GenBank/DDBJ whole genome shotgun (WGS) entry which is preliminary data.</text>
</comment>
<dbReference type="Proteomes" id="UP000324091">
    <property type="component" value="Chromosome 3"/>
</dbReference>
<accession>A0A5C6NDG4</accession>
<sequence>MVAKQESSATAGVQASLQFWEDLRMQQRQRCEVMQGNSSRNAPHPSHRELHRKALTLASSSRLEQKLNDCLWAQEGFIILVTGLTALWSITPYMNNIDGLEILDNLIGDRRAE</sequence>
<name>A0A5C6NDG4_9TELE</name>
<dbReference type="EMBL" id="RHFK02000016">
    <property type="protein sequence ID" value="TWW63980.1"/>
    <property type="molecule type" value="Genomic_DNA"/>
</dbReference>
<organism evidence="1 2">
    <name type="scientific">Takifugu flavidus</name>
    <name type="common">sansaifugu</name>
    <dbReference type="NCBI Taxonomy" id="433684"/>
    <lineage>
        <taxon>Eukaryota</taxon>
        <taxon>Metazoa</taxon>
        <taxon>Chordata</taxon>
        <taxon>Craniata</taxon>
        <taxon>Vertebrata</taxon>
        <taxon>Euteleostomi</taxon>
        <taxon>Actinopterygii</taxon>
        <taxon>Neopterygii</taxon>
        <taxon>Teleostei</taxon>
        <taxon>Neoteleostei</taxon>
        <taxon>Acanthomorphata</taxon>
        <taxon>Eupercaria</taxon>
        <taxon>Tetraodontiformes</taxon>
        <taxon>Tetradontoidea</taxon>
        <taxon>Tetraodontidae</taxon>
        <taxon>Takifugu</taxon>
    </lineage>
</organism>
<keyword evidence="2" id="KW-1185">Reference proteome</keyword>
<evidence type="ECO:0000313" key="2">
    <source>
        <dbReference type="Proteomes" id="UP000324091"/>
    </source>
</evidence>
<dbReference type="AlphaFoldDB" id="A0A5C6NDG4"/>
<reference evidence="1 2" key="1">
    <citation type="submission" date="2019-04" db="EMBL/GenBank/DDBJ databases">
        <title>Chromosome genome assembly for Takifugu flavidus.</title>
        <authorList>
            <person name="Xiao S."/>
        </authorList>
    </citation>
    <scope>NUCLEOTIDE SEQUENCE [LARGE SCALE GENOMIC DNA]</scope>
    <source>
        <strain evidence="1">HTHZ2018</strain>
        <tissue evidence="1">Muscle</tissue>
    </source>
</reference>
<evidence type="ECO:0000313" key="1">
    <source>
        <dbReference type="EMBL" id="TWW63980.1"/>
    </source>
</evidence>
<gene>
    <name evidence="1" type="ORF">D4764_03G0009880</name>
</gene>